<name>A0ABM1MDA6_NICVS</name>
<dbReference type="RefSeq" id="XP_017772556.1">
    <property type="nucleotide sequence ID" value="XM_017917067.1"/>
</dbReference>
<dbReference type="PROSITE" id="PS51465">
    <property type="entry name" value="KAZAL_2"/>
    <property type="match status" value="2"/>
</dbReference>
<keyword evidence="2" id="KW-0964">Secreted</keyword>
<feature type="signal peptide" evidence="5">
    <location>
        <begin position="1"/>
        <end position="17"/>
    </location>
</feature>
<evidence type="ECO:0000259" key="6">
    <source>
        <dbReference type="PROSITE" id="PS51465"/>
    </source>
</evidence>
<evidence type="ECO:0000256" key="3">
    <source>
        <dbReference type="ARBA" id="ARBA00022690"/>
    </source>
</evidence>
<sequence length="113" mass="12257">MKCSIIIFASLAAAVTANCPMFLAPICASNGITYDNDCLLDRAVSLDNTITSLFSGTCKPSNWDIVQCRYYGPGSLDTVCGSDGIVYENECFFDLGVKRNPALAKRHNSECEE</sequence>
<dbReference type="GeneID" id="108559722"/>
<accession>A0ABM1MDA6</accession>
<dbReference type="CDD" id="cd00104">
    <property type="entry name" value="KAZAL_FS"/>
    <property type="match status" value="2"/>
</dbReference>
<dbReference type="PANTHER" id="PTHR21312:SF28">
    <property type="entry name" value="OVOINHIBITOR-RELATED"/>
    <property type="match status" value="1"/>
</dbReference>
<dbReference type="Proteomes" id="UP000695000">
    <property type="component" value="Unplaced"/>
</dbReference>
<keyword evidence="4" id="KW-1015">Disulfide bond</keyword>
<feature type="domain" description="Kazal-like" evidence="6">
    <location>
        <begin position="1"/>
        <end position="60"/>
    </location>
</feature>
<dbReference type="SMART" id="SM00280">
    <property type="entry name" value="KAZAL"/>
    <property type="match status" value="2"/>
</dbReference>
<dbReference type="InterPro" id="IPR036058">
    <property type="entry name" value="Kazal_dom_sf"/>
</dbReference>
<evidence type="ECO:0000313" key="7">
    <source>
        <dbReference type="Proteomes" id="UP000695000"/>
    </source>
</evidence>
<comment type="subcellular location">
    <subcellularLocation>
        <location evidence="1">Secreted</location>
    </subcellularLocation>
</comment>
<dbReference type="Pfam" id="PF00050">
    <property type="entry name" value="Kazal_1"/>
    <property type="match status" value="2"/>
</dbReference>
<organism evidence="7 8">
    <name type="scientific">Nicrophorus vespilloides</name>
    <name type="common">Boreal carrion beetle</name>
    <dbReference type="NCBI Taxonomy" id="110193"/>
    <lineage>
        <taxon>Eukaryota</taxon>
        <taxon>Metazoa</taxon>
        <taxon>Ecdysozoa</taxon>
        <taxon>Arthropoda</taxon>
        <taxon>Hexapoda</taxon>
        <taxon>Insecta</taxon>
        <taxon>Pterygota</taxon>
        <taxon>Neoptera</taxon>
        <taxon>Endopterygota</taxon>
        <taxon>Coleoptera</taxon>
        <taxon>Polyphaga</taxon>
        <taxon>Staphyliniformia</taxon>
        <taxon>Silphidae</taxon>
        <taxon>Nicrophorinae</taxon>
        <taxon>Nicrophorus</taxon>
    </lineage>
</organism>
<dbReference type="SUPFAM" id="SSF100895">
    <property type="entry name" value="Kazal-type serine protease inhibitors"/>
    <property type="match status" value="2"/>
</dbReference>
<dbReference type="PANTHER" id="PTHR21312">
    <property type="entry name" value="SERINE PROTEASE INHIBITOR"/>
    <property type="match status" value="1"/>
</dbReference>
<feature type="chain" id="PRO_5045747743" evidence="5">
    <location>
        <begin position="18"/>
        <end position="113"/>
    </location>
</feature>
<dbReference type="Gene3D" id="3.30.60.30">
    <property type="match status" value="2"/>
</dbReference>
<reference evidence="8" key="1">
    <citation type="submission" date="2025-08" db="UniProtKB">
        <authorList>
            <consortium name="RefSeq"/>
        </authorList>
    </citation>
    <scope>IDENTIFICATION</scope>
    <source>
        <tissue evidence="8">Whole Larva</tissue>
    </source>
</reference>
<evidence type="ECO:0000313" key="8">
    <source>
        <dbReference type="RefSeq" id="XP_017772556.1"/>
    </source>
</evidence>
<keyword evidence="7" id="KW-1185">Reference proteome</keyword>
<dbReference type="InterPro" id="IPR002350">
    <property type="entry name" value="Kazal_dom"/>
</dbReference>
<gene>
    <name evidence="8" type="primary">LOC108559722</name>
</gene>
<keyword evidence="3" id="KW-0646">Protease inhibitor</keyword>
<protein>
    <submittedName>
        <fullName evidence="8">Ovoinhibitor-like</fullName>
    </submittedName>
</protein>
<evidence type="ECO:0000256" key="1">
    <source>
        <dbReference type="ARBA" id="ARBA00004613"/>
    </source>
</evidence>
<feature type="domain" description="Kazal-like" evidence="6">
    <location>
        <begin position="62"/>
        <end position="113"/>
    </location>
</feature>
<evidence type="ECO:0000256" key="5">
    <source>
        <dbReference type="SAM" id="SignalP"/>
    </source>
</evidence>
<proteinExistence type="predicted"/>
<evidence type="ECO:0000256" key="2">
    <source>
        <dbReference type="ARBA" id="ARBA00022525"/>
    </source>
</evidence>
<evidence type="ECO:0000256" key="4">
    <source>
        <dbReference type="ARBA" id="ARBA00023157"/>
    </source>
</evidence>
<keyword evidence="5" id="KW-0732">Signal</keyword>